<dbReference type="Gene3D" id="3.40.50.2300">
    <property type="match status" value="1"/>
</dbReference>
<dbReference type="SUPFAM" id="SSF52172">
    <property type="entry name" value="CheY-like"/>
    <property type="match status" value="1"/>
</dbReference>
<dbReference type="SMART" id="SM00421">
    <property type="entry name" value="HTH_LUXR"/>
    <property type="match status" value="1"/>
</dbReference>
<evidence type="ECO:0000256" key="1">
    <source>
        <dbReference type="ARBA" id="ARBA00022553"/>
    </source>
</evidence>
<dbReference type="InterPro" id="IPR016032">
    <property type="entry name" value="Sig_transdc_resp-reg_C-effctor"/>
</dbReference>
<evidence type="ECO:0000256" key="2">
    <source>
        <dbReference type="ARBA" id="ARBA00023125"/>
    </source>
</evidence>
<gene>
    <name evidence="5" type="ORF">AL0467_1254</name>
</gene>
<evidence type="ECO:0000313" key="5">
    <source>
        <dbReference type="EMBL" id="OSH00052.1"/>
    </source>
</evidence>
<dbReference type="InterPro" id="IPR000792">
    <property type="entry name" value="Tscrpt_reg_LuxR_C"/>
</dbReference>
<name>A0A1X3A0N0_BIFAD</name>
<dbReference type="InterPro" id="IPR011006">
    <property type="entry name" value="CheY-like_superfamily"/>
</dbReference>
<dbReference type="Pfam" id="PF00072">
    <property type="entry name" value="Response_reg"/>
    <property type="match status" value="1"/>
</dbReference>
<dbReference type="Pfam" id="PF00196">
    <property type="entry name" value="GerE"/>
    <property type="match status" value="1"/>
</dbReference>
<dbReference type="SUPFAM" id="SSF46894">
    <property type="entry name" value="C-terminal effector domain of the bipartite response regulators"/>
    <property type="match status" value="1"/>
</dbReference>
<dbReference type="GO" id="GO:0006355">
    <property type="term" value="P:regulation of DNA-templated transcription"/>
    <property type="evidence" value="ECO:0007669"/>
    <property type="project" value="InterPro"/>
</dbReference>
<dbReference type="AlphaFoldDB" id="A0A1X3A0N0"/>
<sequence length="219" mass="24052">MNATIRVLLADDDIIVREGLAGLLDRQNSIDVVAVAENGSEALRECSRQVVDVALLDVDMPVLDGLAAAKEMARLYPSVAVVMLTVFEHEESLAKSLALNVRGFLTKDIPSAQLAQLIKQAYAGYTVFGPRPTSILADSYLNSGRNDPRYDAFRERVERLPNHLRTTFDLLIQALPNKIIAKRLGLSEATVRSYISEIFTALGYTNRGELTITAIKAGY</sequence>
<dbReference type="SMART" id="SM00448">
    <property type="entry name" value="REC"/>
    <property type="match status" value="1"/>
</dbReference>
<keyword evidence="1 3" id="KW-0597">Phosphoprotein</keyword>
<feature type="modified residue" description="4-aspartylphosphate" evidence="3">
    <location>
        <position position="57"/>
    </location>
</feature>
<comment type="caution">
    <text evidence="5">The sequence shown here is derived from an EMBL/GenBank/DDBJ whole genome shotgun (WGS) entry which is preliminary data.</text>
</comment>
<dbReference type="InterPro" id="IPR001789">
    <property type="entry name" value="Sig_transdc_resp-reg_receiver"/>
</dbReference>
<dbReference type="EMBL" id="LNKI01000003">
    <property type="protein sequence ID" value="OSH00052.1"/>
    <property type="molecule type" value="Genomic_DNA"/>
</dbReference>
<protein>
    <submittedName>
        <fullName evidence="5">Transcriptional regulator</fullName>
    </submittedName>
</protein>
<proteinExistence type="predicted"/>
<dbReference type="Proteomes" id="UP000193208">
    <property type="component" value="Unassembled WGS sequence"/>
</dbReference>
<dbReference type="CDD" id="cd17535">
    <property type="entry name" value="REC_NarL-like"/>
    <property type="match status" value="1"/>
</dbReference>
<dbReference type="InterPro" id="IPR058245">
    <property type="entry name" value="NreC/VraR/RcsB-like_REC"/>
</dbReference>
<dbReference type="PROSITE" id="PS50110">
    <property type="entry name" value="RESPONSE_REGULATORY"/>
    <property type="match status" value="1"/>
</dbReference>
<dbReference type="GO" id="GO:0000160">
    <property type="term" value="P:phosphorelay signal transduction system"/>
    <property type="evidence" value="ECO:0007669"/>
    <property type="project" value="InterPro"/>
</dbReference>
<keyword evidence="2" id="KW-0238">DNA-binding</keyword>
<accession>A0A1X3A0N0</accession>
<dbReference type="RefSeq" id="WP_085381966.1">
    <property type="nucleotide sequence ID" value="NZ_CAXYMC010000109.1"/>
</dbReference>
<feature type="domain" description="Response regulatory" evidence="4">
    <location>
        <begin position="6"/>
        <end position="122"/>
    </location>
</feature>
<reference evidence="5 6" key="1">
    <citation type="journal article" date="2016" name="Sci. Rep.">
        <title>Evaluation of genetic diversity among strains of the human gut commensal Bifidobacterium adolescentis.</title>
        <authorList>
            <person name="Duranti S."/>
            <person name="Milani C."/>
            <person name="Lugli G.A."/>
            <person name="Mancabelli L."/>
            <person name="Turroni F."/>
            <person name="Ferrario C."/>
            <person name="Mangifesta M."/>
            <person name="Viappiani A."/>
            <person name="Sanchez B."/>
            <person name="Margolles A."/>
            <person name="van Sinderen D."/>
            <person name="Ventura M."/>
        </authorList>
    </citation>
    <scope>NUCLEOTIDE SEQUENCE [LARGE SCALE GENOMIC DNA]</scope>
    <source>
        <strain evidence="5 6">AL46-7</strain>
    </source>
</reference>
<dbReference type="PANTHER" id="PTHR43214:SF42">
    <property type="entry name" value="TRANSCRIPTIONAL REGULATORY PROTEIN DESR"/>
    <property type="match status" value="1"/>
</dbReference>
<evidence type="ECO:0000313" key="6">
    <source>
        <dbReference type="Proteomes" id="UP000193208"/>
    </source>
</evidence>
<dbReference type="PANTHER" id="PTHR43214">
    <property type="entry name" value="TWO-COMPONENT RESPONSE REGULATOR"/>
    <property type="match status" value="1"/>
</dbReference>
<evidence type="ECO:0000256" key="3">
    <source>
        <dbReference type="PROSITE-ProRule" id="PRU00169"/>
    </source>
</evidence>
<dbReference type="GO" id="GO:0003677">
    <property type="term" value="F:DNA binding"/>
    <property type="evidence" value="ECO:0007669"/>
    <property type="project" value="UniProtKB-KW"/>
</dbReference>
<dbReference type="InterPro" id="IPR039420">
    <property type="entry name" value="WalR-like"/>
</dbReference>
<organism evidence="5 6">
    <name type="scientific">Bifidobacterium adolescentis</name>
    <dbReference type="NCBI Taxonomy" id="1680"/>
    <lineage>
        <taxon>Bacteria</taxon>
        <taxon>Bacillati</taxon>
        <taxon>Actinomycetota</taxon>
        <taxon>Actinomycetes</taxon>
        <taxon>Bifidobacteriales</taxon>
        <taxon>Bifidobacteriaceae</taxon>
        <taxon>Bifidobacterium</taxon>
    </lineage>
</organism>
<evidence type="ECO:0000259" key="4">
    <source>
        <dbReference type="PROSITE" id="PS50110"/>
    </source>
</evidence>